<organism evidence="3 4">
    <name type="scientific">Melanomma pulvis-pyrius CBS 109.77</name>
    <dbReference type="NCBI Taxonomy" id="1314802"/>
    <lineage>
        <taxon>Eukaryota</taxon>
        <taxon>Fungi</taxon>
        <taxon>Dikarya</taxon>
        <taxon>Ascomycota</taxon>
        <taxon>Pezizomycotina</taxon>
        <taxon>Dothideomycetes</taxon>
        <taxon>Pleosporomycetidae</taxon>
        <taxon>Pleosporales</taxon>
        <taxon>Melanommataceae</taxon>
        <taxon>Melanomma</taxon>
    </lineage>
</organism>
<dbReference type="CDD" id="cd02440">
    <property type="entry name" value="AdoMet_MTases"/>
    <property type="match status" value="1"/>
</dbReference>
<dbReference type="InterPro" id="IPR029063">
    <property type="entry name" value="SAM-dependent_MTases_sf"/>
</dbReference>
<dbReference type="OrthoDB" id="416496at2759"/>
<dbReference type="InterPro" id="IPR050508">
    <property type="entry name" value="Methyltransf_Superfamily"/>
</dbReference>
<gene>
    <name evidence="3" type="ORF">K505DRAFT_329006</name>
</gene>
<proteinExistence type="predicted"/>
<dbReference type="Pfam" id="PF13489">
    <property type="entry name" value="Methyltransf_23"/>
    <property type="match status" value="1"/>
</dbReference>
<sequence>MAKFPKVPRGIPKKGPAKPPVFAPKSIPKKTHPSNAHIFVPKASQGQPIPSFKVPSHETYRFPSTKPPKPSAYQDLEVSPPRGARGPKTEKIPVHPRDFLLSEEEKQAPKHIDKLNRWRQWPLFVMGLAAFGMGVYGVQLYISLVEAPEVENVPYDLSDRFDKEAEGYDEKVDMAELMLFLSSKRKALTQKAKGHVLEVAVGTGRNISYYPTKKCDTVTLLDQSAPMLAVAKRKWKDEQPEYFHRVFFKQQSGLDPITPPHDAQDGYDTVLQTMGLCSTPEPVKLLRNLEAATKEEGGQILLLEHGKSHYEWLNTLLDKTAPAHADQHGCWWNKDIGKIVEESGLEVVNMQRYNFGTTWWVELKPRKGMRSQQAKQANLVVQKPPVAPDAPVAQKSWWTLWR</sequence>
<dbReference type="GO" id="GO:0008168">
    <property type="term" value="F:methyltransferase activity"/>
    <property type="evidence" value="ECO:0007669"/>
    <property type="project" value="UniProtKB-KW"/>
</dbReference>
<evidence type="ECO:0000256" key="1">
    <source>
        <dbReference type="SAM" id="MobiDB-lite"/>
    </source>
</evidence>
<dbReference type="SUPFAM" id="SSF53335">
    <property type="entry name" value="S-adenosyl-L-methionine-dependent methyltransferases"/>
    <property type="match status" value="1"/>
</dbReference>
<reference evidence="3" key="1">
    <citation type="journal article" date="2020" name="Stud. Mycol.">
        <title>101 Dothideomycetes genomes: a test case for predicting lifestyles and emergence of pathogens.</title>
        <authorList>
            <person name="Haridas S."/>
            <person name="Albert R."/>
            <person name="Binder M."/>
            <person name="Bloem J."/>
            <person name="Labutti K."/>
            <person name="Salamov A."/>
            <person name="Andreopoulos B."/>
            <person name="Baker S."/>
            <person name="Barry K."/>
            <person name="Bills G."/>
            <person name="Bluhm B."/>
            <person name="Cannon C."/>
            <person name="Castanera R."/>
            <person name="Culley D."/>
            <person name="Daum C."/>
            <person name="Ezra D."/>
            <person name="Gonzalez J."/>
            <person name="Henrissat B."/>
            <person name="Kuo A."/>
            <person name="Liang C."/>
            <person name="Lipzen A."/>
            <person name="Lutzoni F."/>
            <person name="Magnuson J."/>
            <person name="Mondo S."/>
            <person name="Nolan M."/>
            <person name="Ohm R."/>
            <person name="Pangilinan J."/>
            <person name="Park H.-J."/>
            <person name="Ramirez L."/>
            <person name="Alfaro M."/>
            <person name="Sun H."/>
            <person name="Tritt A."/>
            <person name="Yoshinaga Y."/>
            <person name="Zwiers L.-H."/>
            <person name="Turgeon B."/>
            <person name="Goodwin S."/>
            <person name="Spatafora J."/>
            <person name="Crous P."/>
            <person name="Grigoriev I."/>
        </authorList>
    </citation>
    <scope>NUCLEOTIDE SEQUENCE</scope>
    <source>
        <strain evidence="3">CBS 109.77</strain>
    </source>
</reference>
<keyword evidence="2" id="KW-0812">Transmembrane</keyword>
<dbReference type="Proteomes" id="UP000799757">
    <property type="component" value="Unassembled WGS sequence"/>
</dbReference>
<evidence type="ECO:0000313" key="4">
    <source>
        <dbReference type="Proteomes" id="UP000799757"/>
    </source>
</evidence>
<evidence type="ECO:0000256" key="2">
    <source>
        <dbReference type="SAM" id="Phobius"/>
    </source>
</evidence>
<accession>A0A6A6WWL9</accession>
<evidence type="ECO:0000313" key="3">
    <source>
        <dbReference type="EMBL" id="KAF2788311.1"/>
    </source>
</evidence>
<dbReference type="EMBL" id="MU002227">
    <property type="protein sequence ID" value="KAF2788311.1"/>
    <property type="molecule type" value="Genomic_DNA"/>
</dbReference>
<keyword evidence="2" id="KW-0472">Membrane</keyword>
<dbReference type="PANTHER" id="PTHR42912">
    <property type="entry name" value="METHYLTRANSFERASE"/>
    <property type="match status" value="1"/>
</dbReference>
<dbReference type="PANTHER" id="PTHR42912:SF83">
    <property type="entry name" value="METHYLTRANSFERASE TYPE 11 DOMAIN-CONTAINING PROTEIN"/>
    <property type="match status" value="1"/>
</dbReference>
<keyword evidence="2" id="KW-1133">Transmembrane helix</keyword>
<keyword evidence="3" id="KW-0808">Transferase</keyword>
<name>A0A6A6WWL9_9PLEO</name>
<dbReference type="AlphaFoldDB" id="A0A6A6WWL9"/>
<keyword evidence="3" id="KW-0489">Methyltransferase</keyword>
<dbReference type="GO" id="GO:0032259">
    <property type="term" value="P:methylation"/>
    <property type="evidence" value="ECO:0007669"/>
    <property type="project" value="UniProtKB-KW"/>
</dbReference>
<dbReference type="Gene3D" id="3.40.50.150">
    <property type="entry name" value="Vaccinia Virus protein VP39"/>
    <property type="match status" value="1"/>
</dbReference>
<keyword evidence="4" id="KW-1185">Reference proteome</keyword>
<protein>
    <submittedName>
        <fullName evidence="3">S-adenosyl-L-methionine-dependent methyltransferase</fullName>
    </submittedName>
</protein>
<feature type="transmembrane region" description="Helical" evidence="2">
    <location>
        <begin position="121"/>
        <end position="142"/>
    </location>
</feature>
<feature type="region of interest" description="Disordered" evidence="1">
    <location>
        <begin position="1"/>
        <end position="92"/>
    </location>
</feature>